<sequence>MDNPKKPVRKPSFRQSKAIECWLKNGRKCKASALRLAGYGKGVIRHPDKVFNSPVVQALMRGAGIEERITFRPWRKENESVPPEMLEVQENVPRVDLSAITPEQVELLKLQLSQLPGTPPRVAPQDEAEIGNRDMTEVYKESGGVFEFGENWKPHYPNQDFSSM</sequence>
<name>A0A1F7VBR3_9BACT</name>
<reference evidence="1 2" key="1">
    <citation type="journal article" date="2016" name="Nat. Commun.">
        <title>Thousands of microbial genomes shed light on interconnected biogeochemical processes in an aquifer system.</title>
        <authorList>
            <person name="Anantharaman K."/>
            <person name="Brown C.T."/>
            <person name="Hug L.A."/>
            <person name="Sharon I."/>
            <person name="Castelle C.J."/>
            <person name="Probst A.J."/>
            <person name="Thomas B.C."/>
            <person name="Singh A."/>
            <person name="Wilkins M.J."/>
            <person name="Karaoz U."/>
            <person name="Brodie E.L."/>
            <person name="Williams K.H."/>
            <person name="Hubbard S.S."/>
            <person name="Banfield J.F."/>
        </authorList>
    </citation>
    <scope>NUCLEOTIDE SEQUENCE [LARGE SCALE GENOMIC DNA]</scope>
</reference>
<dbReference type="EMBL" id="MGEP01000010">
    <property type="protein sequence ID" value="OGL87457.1"/>
    <property type="molecule type" value="Genomic_DNA"/>
</dbReference>
<evidence type="ECO:0000313" key="1">
    <source>
        <dbReference type="EMBL" id="OGL87457.1"/>
    </source>
</evidence>
<comment type="caution">
    <text evidence="1">The sequence shown here is derived from an EMBL/GenBank/DDBJ whole genome shotgun (WGS) entry which is preliminary data.</text>
</comment>
<protein>
    <submittedName>
        <fullName evidence="1">Uncharacterized protein</fullName>
    </submittedName>
</protein>
<organism evidence="1 2">
    <name type="scientific">Candidatus Uhrbacteria bacterium RIFCSPLOWO2_02_FULL_48_12</name>
    <dbReference type="NCBI Taxonomy" id="1802407"/>
    <lineage>
        <taxon>Bacteria</taxon>
        <taxon>Candidatus Uhriibacteriota</taxon>
    </lineage>
</organism>
<dbReference type="Proteomes" id="UP000178723">
    <property type="component" value="Unassembled WGS sequence"/>
</dbReference>
<accession>A0A1F7VBR3</accession>
<gene>
    <name evidence="1" type="ORF">A3I40_02655</name>
</gene>
<evidence type="ECO:0000313" key="2">
    <source>
        <dbReference type="Proteomes" id="UP000178723"/>
    </source>
</evidence>
<dbReference type="AlphaFoldDB" id="A0A1F7VBR3"/>
<proteinExistence type="predicted"/>